<accession>A0AAD0W5Q7</accession>
<evidence type="ECO:0000313" key="1">
    <source>
        <dbReference type="EMBL" id="AXR03831.1"/>
    </source>
</evidence>
<dbReference type="KEGG" id="ppis:B1L02_18250"/>
<protein>
    <submittedName>
        <fullName evidence="1">Uncharacterized protein</fullName>
    </submittedName>
</protein>
<proteinExistence type="predicted"/>
<reference evidence="1 2" key="1">
    <citation type="submission" date="2018-08" db="EMBL/GenBank/DDBJ databases">
        <title>Whole Genome Sequences of Two Pseudoalteromonas piscicida Strains, DE1-A and DE2-A, which Exhibit Strong Antibacterial Activity against Vibrio vulnificus.</title>
        <authorList>
            <person name="Richards G.P."/>
            <person name="Needleman D.S."/>
            <person name="Watson M.A."/>
            <person name="Polson S.W."/>
        </authorList>
    </citation>
    <scope>NUCLEOTIDE SEQUENCE [LARGE SCALE GENOMIC DNA]</scope>
    <source>
        <strain evidence="1 2">DE2-A</strain>
    </source>
</reference>
<sequence>MTRKIHGPITRLLEVNLTPLALQLDTKEAIVSKSAGIKRNQKEKLCFMCTDEETLVVSVLLTKFHCLRIDHLVK</sequence>
<dbReference type="EMBL" id="CP031761">
    <property type="protein sequence ID" value="AXR03831.1"/>
    <property type="molecule type" value="Genomic_DNA"/>
</dbReference>
<dbReference type="AlphaFoldDB" id="A0AAD0W5Q7"/>
<evidence type="ECO:0000313" key="2">
    <source>
        <dbReference type="Proteomes" id="UP000258102"/>
    </source>
</evidence>
<name>A0AAD0W5Q7_PSEO7</name>
<gene>
    <name evidence="1" type="ORF">D0511_18330</name>
</gene>
<organism evidence="1 2">
    <name type="scientific">Pseudoalteromonas piscicida</name>
    <dbReference type="NCBI Taxonomy" id="43662"/>
    <lineage>
        <taxon>Bacteria</taxon>
        <taxon>Pseudomonadati</taxon>
        <taxon>Pseudomonadota</taxon>
        <taxon>Gammaproteobacteria</taxon>
        <taxon>Alteromonadales</taxon>
        <taxon>Pseudoalteromonadaceae</taxon>
        <taxon>Pseudoalteromonas</taxon>
    </lineage>
</organism>
<dbReference type="Proteomes" id="UP000258102">
    <property type="component" value="Chromosome 1"/>
</dbReference>